<keyword evidence="8" id="KW-0547">Nucleotide-binding</keyword>
<feature type="transmembrane region" description="Helical" evidence="8">
    <location>
        <begin position="617"/>
        <end position="635"/>
    </location>
</feature>
<keyword evidence="5 8" id="KW-0472">Membrane</keyword>
<dbReference type="EC" id="7.2.2.12" evidence="6"/>
<evidence type="ECO:0000259" key="9">
    <source>
        <dbReference type="Pfam" id="PF00122"/>
    </source>
</evidence>
<evidence type="ECO:0000313" key="11">
    <source>
        <dbReference type="Proteomes" id="UP000298649"/>
    </source>
</evidence>
<evidence type="ECO:0000313" key="10">
    <source>
        <dbReference type="EMBL" id="QCL97424.1"/>
    </source>
</evidence>
<dbReference type="Gene3D" id="3.40.50.1000">
    <property type="entry name" value="HAD superfamily/HAD-like"/>
    <property type="match status" value="1"/>
</dbReference>
<dbReference type="SUPFAM" id="SSF81660">
    <property type="entry name" value="Metal cation-transporting ATPase, ATP-binding domain N"/>
    <property type="match status" value="1"/>
</dbReference>
<dbReference type="GO" id="GO:0015086">
    <property type="term" value="F:cadmium ion transmembrane transporter activity"/>
    <property type="evidence" value="ECO:0007669"/>
    <property type="project" value="TreeGrafter"/>
</dbReference>
<evidence type="ECO:0000256" key="1">
    <source>
        <dbReference type="ARBA" id="ARBA00004370"/>
    </source>
</evidence>
<dbReference type="InterPro" id="IPR036412">
    <property type="entry name" value="HAD-like_sf"/>
</dbReference>
<dbReference type="SUPFAM" id="SSF56784">
    <property type="entry name" value="HAD-like"/>
    <property type="match status" value="1"/>
</dbReference>
<comment type="similarity">
    <text evidence="2 8">Belongs to the cation transport ATPase (P-type) (TC 3.A.3) family. Type IB subfamily.</text>
</comment>
<protein>
    <recommendedName>
        <fullName evidence="6">P-type Zn(2+) transporter</fullName>
        <ecNumber evidence="6">7.2.2.12</ecNumber>
    </recommendedName>
</protein>
<gene>
    <name evidence="10" type="primary">cadA</name>
    <name evidence="10" type="ORF">CFBP7129_25345</name>
</gene>
<dbReference type="NCBIfam" id="TIGR01494">
    <property type="entry name" value="ATPase_P-type"/>
    <property type="match status" value="1"/>
</dbReference>
<feature type="transmembrane region" description="Helical" evidence="8">
    <location>
        <begin position="592"/>
        <end position="611"/>
    </location>
</feature>
<dbReference type="GO" id="GO:0046872">
    <property type="term" value="F:metal ion binding"/>
    <property type="evidence" value="ECO:0007669"/>
    <property type="project" value="UniProtKB-KW"/>
</dbReference>
<dbReference type="InterPro" id="IPR023214">
    <property type="entry name" value="HAD_sf"/>
</dbReference>
<accession>A0A4D7Z2Y8</accession>
<dbReference type="SUPFAM" id="SSF81653">
    <property type="entry name" value="Calcium ATPase, transduction domain A"/>
    <property type="match status" value="1"/>
</dbReference>
<name>A0A4D7Z2Y8_AGRTU</name>
<dbReference type="Pfam" id="PF00702">
    <property type="entry name" value="Hydrolase"/>
    <property type="match status" value="1"/>
</dbReference>
<dbReference type="PANTHER" id="PTHR48085:SF5">
    <property type="entry name" value="CADMIUM_ZINC-TRANSPORTING ATPASE HMA4-RELATED"/>
    <property type="match status" value="1"/>
</dbReference>
<feature type="transmembrane region" description="Helical" evidence="8">
    <location>
        <begin position="291"/>
        <end position="311"/>
    </location>
</feature>
<dbReference type="SUPFAM" id="SSF81665">
    <property type="entry name" value="Calcium ATPase, transmembrane domain M"/>
    <property type="match status" value="1"/>
</dbReference>
<dbReference type="RefSeq" id="WP_137005840.1">
    <property type="nucleotide sequence ID" value="NZ_CP039923.1"/>
</dbReference>
<feature type="transmembrane region" description="Helical" evidence="8">
    <location>
        <begin position="266"/>
        <end position="285"/>
    </location>
</feature>
<dbReference type="InterPro" id="IPR001757">
    <property type="entry name" value="P_typ_ATPase"/>
</dbReference>
<evidence type="ECO:0000256" key="4">
    <source>
        <dbReference type="ARBA" id="ARBA00022989"/>
    </source>
</evidence>
<keyword evidence="8" id="KW-0479">Metal-binding</keyword>
<dbReference type="GO" id="GO:0005524">
    <property type="term" value="F:ATP binding"/>
    <property type="evidence" value="ECO:0007669"/>
    <property type="project" value="UniProtKB-UniRule"/>
</dbReference>
<evidence type="ECO:0000256" key="8">
    <source>
        <dbReference type="RuleBase" id="RU362081"/>
    </source>
</evidence>
<dbReference type="InterPro" id="IPR027256">
    <property type="entry name" value="P-typ_ATPase_IB"/>
</dbReference>
<dbReference type="PRINTS" id="PR00119">
    <property type="entry name" value="CATATPASE"/>
</dbReference>
<comment type="catalytic activity">
    <reaction evidence="7">
        <text>Zn(2+)(in) + ATP + H2O = Zn(2+)(out) + ADP + phosphate + H(+)</text>
        <dbReference type="Rhea" id="RHEA:20621"/>
        <dbReference type="ChEBI" id="CHEBI:15377"/>
        <dbReference type="ChEBI" id="CHEBI:15378"/>
        <dbReference type="ChEBI" id="CHEBI:29105"/>
        <dbReference type="ChEBI" id="CHEBI:30616"/>
        <dbReference type="ChEBI" id="CHEBI:43474"/>
        <dbReference type="ChEBI" id="CHEBI:456216"/>
        <dbReference type="EC" id="7.2.2.12"/>
    </reaction>
</comment>
<dbReference type="Proteomes" id="UP000298649">
    <property type="component" value="Chromosome linear"/>
</dbReference>
<proteinExistence type="inferred from homology"/>
<dbReference type="NCBIfam" id="TIGR01525">
    <property type="entry name" value="ATPase-IB_hvy"/>
    <property type="match status" value="1"/>
</dbReference>
<dbReference type="GO" id="GO:0016887">
    <property type="term" value="F:ATP hydrolysis activity"/>
    <property type="evidence" value="ECO:0007669"/>
    <property type="project" value="InterPro"/>
</dbReference>
<comment type="subcellular location">
    <subcellularLocation>
        <location evidence="8">Cell membrane</location>
    </subcellularLocation>
    <subcellularLocation>
        <location evidence="1">Membrane</location>
    </subcellularLocation>
</comment>
<dbReference type="PANTHER" id="PTHR48085">
    <property type="entry name" value="CADMIUM/ZINC-TRANSPORTING ATPASE HMA2-RELATED"/>
    <property type="match status" value="1"/>
</dbReference>
<reference evidence="10 11" key="1">
    <citation type="submission" date="2019-04" db="EMBL/GenBank/DDBJ databases">
        <title>Complete genome sequence of Agrobacterium tumefaciens CFBP7129.</title>
        <authorList>
            <person name="Haryono M."/>
            <person name="Lin Y.-C."/>
            <person name="Lai E.-M."/>
            <person name="Kuo C.-H."/>
        </authorList>
    </citation>
    <scope>NUCLEOTIDE SEQUENCE [LARGE SCALE GENOMIC DNA]</scope>
    <source>
        <strain evidence="10 11">CFBP7129</strain>
    </source>
</reference>
<dbReference type="GO" id="GO:0005886">
    <property type="term" value="C:plasma membrane"/>
    <property type="evidence" value="ECO:0007669"/>
    <property type="project" value="UniProtKB-SubCell"/>
</dbReference>
<dbReference type="NCBIfam" id="TIGR01512">
    <property type="entry name" value="ATPase-IB2_Cd"/>
    <property type="match status" value="1"/>
</dbReference>
<evidence type="ECO:0000256" key="2">
    <source>
        <dbReference type="ARBA" id="ARBA00006024"/>
    </source>
</evidence>
<dbReference type="EMBL" id="CP039923">
    <property type="protein sequence ID" value="QCL97424.1"/>
    <property type="molecule type" value="Genomic_DNA"/>
</dbReference>
<keyword evidence="8" id="KW-0067">ATP-binding</keyword>
<keyword evidence="3 8" id="KW-0812">Transmembrane</keyword>
<organism evidence="10 11">
    <name type="scientific">Agrobacterium tumefaciens</name>
    <dbReference type="NCBI Taxonomy" id="358"/>
    <lineage>
        <taxon>Bacteria</taxon>
        <taxon>Pseudomonadati</taxon>
        <taxon>Pseudomonadota</taxon>
        <taxon>Alphaproteobacteria</taxon>
        <taxon>Hyphomicrobiales</taxon>
        <taxon>Rhizobiaceae</taxon>
        <taxon>Rhizobium/Agrobacterium group</taxon>
        <taxon>Agrobacterium</taxon>
        <taxon>Agrobacterium tumefaciens complex</taxon>
    </lineage>
</organism>
<dbReference type="Gene3D" id="2.70.150.10">
    <property type="entry name" value="Calcium-transporting ATPase, cytoplasmic transduction domain A"/>
    <property type="match status" value="1"/>
</dbReference>
<dbReference type="InterPro" id="IPR023299">
    <property type="entry name" value="ATPase_P-typ_cyto_dom_N"/>
</dbReference>
<evidence type="ECO:0000256" key="6">
    <source>
        <dbReference type="ARBA" id="ARBA00039097"/>
    </source>
</evidence>
<dbReference type="AlphaFoldDB" id="A0A4D7Z2Y8"/>
<dbReference type="Pfam" id="PF00122">
    <property type="entry name" value="E1-E2_ATPase"/>
    <property type="match status" value="1"/>
</dbReference>
<sequence length="648" mass="68209">MLAPETSRPSTWSGTIHGLPTPPFYPGKTAVCYPSLANLLKRFRQILVITSIGGISVALLGSLAGFDGVYDGALTVATLVVILALAAQIVISLRQREFGLDTIALLSMSSALFFGENLAAAVVALMYSGGQYLESIAEGRARREMTALLTRAPRTVTRRRGKILDEIAIELVEPGDQLVVRRGDIIPADGILIQDAVLNEAALTGEAFPVNRKRGQPIMSGSANAGDLFEMTATKSARESTYAGIVKLVEAAHASKARMSRLADRYALAFLCVTLSIAGLAWLLTDDPVRAVAVLVVATPCPLILAVPVAWTAGMSRAAGVGLIVKGADILEKLGQIETLVLDKTGTLTDGKPHLVAINAVKDENELLRLIASLDQGSNHVAARAVVSAALERNLVLTPPTNVSEKPGEGISGYVGSTEVAIGGLEYIASKVADTPSPDRADIMSAAVALDRRFAGTLHFSDALREGARETLTELKQLGLNRLVLATGDRAEVARAITNGLPLSEIRAGLTPAQKIELVRKEAHLAQTMMVGDGVNDAPALAAADVGIAMGLHGSAAAAEAADAVLLSERLERISDGIKIARHCRRIAMQSVAAGIGLSVGAMIFASLGFLKPVEGALLQEVIDVAVVLNALRALRIKAGWRHRRQPR</sequence>
<keyword evidence="8" id="KW-1003">Cell membrane</keyword>
<dbReference type="InterPro" id="IPR018303">
    <property type="entry name" value="ATPase_P-typ_P_site"/>
</dbReference>
<dbReference type="GO" id="GO:0016463">
    <property type="term" value="F:P-type zinc transporter activity"/>
    <property type="evidence" value="ECO:0007669"/>
    <property type="project" value="UniProtKB-EC"/>
</dbReference>
<dbReference type="InterPro" id="IPR051014">
    <property type="entry name" value="Cation_Transport_ATPase_IB"/>
</dbReference>
<evidence type="ECO:0000256" key="7">
    <source>
        <dbReference type="ARBA" id="ARBA00047308"/>
    </source>
</evidence>
<evidence type="ECO:0000256" key="5">
    <source>
        <dbReference type="ARBA" id="ARBA00023136"/>
    </source>
</evidence>
<dbReference type="Gene3D" id="3.40.1110.10">
    <property type="entry name" value="Calcium-transporting ATPase, cytoplasmic domain N"/>
    <property type="match status" value="1"/>
</dbReference>
<keyword evidence="4 8" id="KW-1133">Transmembrane helix</keyword>
<dbReference type="InterPro" id="IPR059000">
    <property type="entry name" value="ATPase_P-type_domA"/>
</dbReference>
<evidence type="ECO:0000256" key="3">
    <source>
        <dbReference type="ARBA" id="ARBA00022692"/>
    </source>
</evidence>
<keyword evidence="10" id="KW-0378">Hydrolase</keyword>
<feature type="domain" description="P-type ATPase A" evidence="9">
    <location>
        <begin position="152"/>
        <end position="250"/>
    </location>
</feature>
<feature type="transmembrane region" description="Helical" evidence="8">
    <location>
        <begin position="72"/>
        <end position="93"/>
    </location>
</feature>
<dbReference type="PROSITE" id="PS00154">
    <property type="entry name" value="ATPASE_E1_E2"/>
    <property type="match status" value="1"/>
</dbReference>
<dbReference type="InterPro" id="IPR023298">
    <property type="entry name" value="ATPase_P-typ_TM_dom_sf"/>
</dbReference>
<feature type="transmembrane region" description="Helical" evidence="8">
    <location>
        <begin position="46"/>
        <end position="66"/>
    </location>
</feature>
<dbReference type="InterPro" id="IPR008250">
    <property type="entry name" value="ATPase_P-typ_transduc_dom_A_sf"/>
</dbReference>